<keyword evidence="3" id="KW-1185">Reference proteome</keyword>
<dbReference type="EMBL" id="BOOQ01000046">
    <property type="protein sequence ID" value="GII49838.1"/>
    <property type="molecule type" value="Genomic_DNA"/>
</dbReference>
<evidence type="ECO:0000313" key="3">
    <source>
        <dbReference type="Proteomes" id="UP000644610"/>
    </source>
</evidence>
<dbReference type="AlphaFoldDB" id="A0A8J3UR69"/>
<protein>
    <recommendedName>
        <fullName evidence="4">DUF4190 domain-containing protein</fullName>
    </recommendedName>
</protein>
<keyword evidence="1" id="KW-0812">Transmembrane</keyword>
<organism evidence="2 3">
    <name type="scientific">Planotetraspora silvatica</name>
    <dbReference type="NCBI Taxonomy" id="234614"/>
    <lineage>
        <taxon>Bacteria</taxon>
        <taxon>Bacillati</taxon>
        <taxon>Actinomycetota</taxon>
        <taxon>Actinomycetes</taxon>
        <taxon>Streptosporangiales</taxon>
        <taxon>Streptosporangiaceae</taxon>
        <taxon>Planotetraspora</taxon>
    </lineage>
</organism>
<evidence type="ECO:0000256" key="1">
    <source>
        <dbReference type="SAM" id="Phobius"/>
    </source>
</evidence>
<evidence type="ECO:0000313" key="2">
    <source>
        <dbReference type="EMBL" id="GII49838.1"/>
    </source>
</evidence>
<reference evidence="2" key="1">
    <citation type="submission" date="2021-01" db="EMBL/GenBank/DDBJ databases">
        <title>Whole genome shotgun sequence of Planotetraspora silvatica NBRC 100141.</title>
        <authorList>
            <person name="Komaki H."/>
            <person name="Tamura T."/>
        </authorList>
    </citation>
    <scope>NUCLEOTIDE SEQUENCE</scope>
    <source>
        <strain evidence="2">NBRC 100141</strain>
    </source>
</reference>
<evidence type="ECO:0008006" key="4">
    <source>
        <dbReference type="Google" id="ProtNLM"/>
    </source>
</evidence>
<keyword evidence="1" id="KW-1133">Transmembrane helix</keyword>
<feature type="transmembrane region" description="Helical" evidence="1">
    <location>
        <begin position="100"/>
        <end position="120"/>
    </location>
</feature>
<gene>
    <name evidence="2" type="ORF">Psi02_62620</name>
</gene>
<proteinExistence type="predicted"/>
<comment type="caution">
    <text evidence="2">The sequence shown here is derived from an EMBL/GenBank/DDBJ whole genome shotgun (WGS) entry which is preliminary data.</text>
</comment>
<name>A0A8J3UR69_9ACTN</name>
<feature type="transmembrane region" description="Helical" evidence="1">
    <location>
        <begin position="56"/>
        <end position="80"/>
    </location>
</feature>
<dbReference type="Proteomes" id="UP000644610">
    <property type="component" value="Unassembled WGS sequence"/>
</dbReference>
<accession>A0A8J3UR69</accession>
<sequence>MNDPDDSSGRDTALSNINALAVASFVSGLCSLLPFPGIVILLFMDVDSITEAIRQLLVPVVFPLLFPGLSVLGIVSGHIAQHKLRWTYGRGSRIAFCGVLLSYLTLAGGVLFIAWFIWLLSQLS</sequence>
<feature type="transmembrane region" description="Helical" evidence="1">
    <location>
        <begin position="20"/>
        <end position="44"/>
    </location>
</feature>
<keyword evidence="1" id="KW-0472">Membrane</keyword>